<keyword evidence="5" id="KW-1133">Transmembrane helix</keyword>
<evidence type="ECO:0008006" key="9">
    <source>
        <dbReference type="Google" id="ProtNLM"/>
    </source>
</evidence>
<evidence type="ECO:0000256" key="5">
    <source>
        <dbReference type="SAM" id="Phobius"/>
    </source>
</evidence>
<keyword evidence="4" id="KW-0325">Glycoprotein</keyword>
<evidence type="ECO:0000256" key="6">
    <source>
        <dbReference type="SAM" id="SignalP"/>
    </source>
</evidence>
<dbReference type="Proteomes" id="UP001153269">
    <property type="component" value="Unassembled WGS sequence"/>
</dbReference>
<evidence type="ECO:0000256" key="4">
    <source>
        <dbReference type="ARBA" id="ARBA00023180"/>
    </source>
</evidence>
<keyword evidence="8" id="KW-1185">Reference proteome</keyword>
<evidence type="ECO:0000256" key="2">
    <source>
        <dbReference type="ARBA" id="ARBA00022729"/>
    </source>
</evidence>
<evidence type="ECO:0000256" key="3">
    <source>
        <dbReference type="ARBA" id="ARBA00023136"/>
    </source>
</evidence>
<feature type="transmembrane region" description="Helical" evidence="5">
    <location>
        <begin position="174"/>
        <end position="196"/>
    </location>
</feature>
<accession>A0A9N7V1V4</accession>
<sequence length="221" mass="24177">MHHIILLFVISLLQAYEARGSDTGTHVFVQKGKDLLLNNVQQNNSGRYNAIVSGEQIKDVGKYIVTVQDPVSLVTGTVDLLSSSSDSCNLTVTCSTQDSHHINSTFRCEANTCSQEEGGERSKVTTSGSSLRVYLSKCFSVICSHSNQVSSDEHTTMIRNFCFKPPAPEPQSNIIAFVTVTVIKVLVIIAISAAFVGHRIKGKHESEDKEKTVYENVQVKA</sequence>
<gene>
    <name evidence="7" type="ORF">PLEPLA_LOCUS30216</name>
</gene>
<proteinExistence type="predicted"/>
<keyword evidence="5" id="KW-0812">Transmembrane</keyword>
<feature type="signal peptide" evidence="6">
    <location>
        <begin position="1"/>
        <end position="20"/>
    </location>
</feature>
<dbReference type="PANTHER" id="PTHR12080">
    <property type="entry name" value="SIGNALING LYMPHOCYTIC ACTIVATION MOLECULE"/>
    <property type="match status" value="1"/>
</dbReference>
<evidence type="ECO:0000313" key="7">
    <source>
        <dbReference type="EMBL" id="CAB1442538.1"/>
    </source>
</evidence>
<keyword evidence="3 5" id="KW-0472">Membrane</keyword>
<organism evidence="7 8">
    <name type="scientific">Pleuronectes platessa</name>
    <name type="common">European plaice</name>
    <dbReference type="NCBI Taxonomy" id="8262"/>
    <lineage>
        <taxon>Eukaryota</taxon>
        <taxon>Metazoa</taxon>
        <taxon>Chordata</taxon>
        <taxon>Craniata</taxon>
        <taxon>Vertebrata</taxon>
        <taxon>Euteleostomi</taxon>
        <taxon>Actinopterygii</taxon>
        <taxon>Neopterygii</taxon>
        <taxon>Teleostei</taxon>
        <taxon>Neoteleostei</taxon>
        <taxon>Acanthomorphata</taxon>
        <taxon>Carangaria</taxon>
        <taxon>Pleuronectiformes</taxon>
        <taxon>Pleuronectoidei</taxon>
        <taxon>Pleuronectidae</taxon>
        <taxon>Pleuronectes</taxon>
    </lineage>
</organism>
<dbReference type="PANTHER" id="PTHR12080:SF80">
    <property type="entry name" value="IMMUNOGLOBULIN V-SET DOMAIN-CONTAINING PROTEIN"/>
    <property type="match status" value="1"/>
</dbReference>
<evidence type="ECO:0000313" key="8">
    <source>
        <dbReference type="Proteomes" id="UP001153269"/>
    </source>
</evidence>
<protein>
    <recommendedName>
        <fullName evidence="9">Immunoglobulin subtype domain-containing protein</fullName>
    </recommendedName>
</protein>
<name>A0A9N7V1V4_PLEPL</name>
<feature type="chain" id="PRO_5040493134" description="Immunoglobulin subtype domain-containing protein" evidence="6">
    <location>
        <begin position="21"/>
        <end position="221"/>
    </location>
</feature>
<dbReference type="InterPro" id="IPR015631">
    <property type="entry name" value="CD2/SLAM_rcpt"/>
</dbReference>
<keyword evidence="2 6" id="KW-0732">Signal</keyword>
<reference evidence="7" key="1">
    <citation type="submission" date="2020-03" db="EMBL/GenBank/DDBJ databases">
        <authorList>
            <person name="Weist P."/>
        </authorList>
    </citation>
    <scope>NUCLEOTIDE SEQUENCE</scope>
</reference>
<comment type="caution">
    <text evidence="7">The sequence shown here is derived from an EMBL/GenBank/DDBJ whole genome shotgun (WGS) entry which is preliminary data.</text>
</comment>
<dbReference type="GO" id="GO:0016020">
    <property type="term" value="C:membrane"/>
    <property type="evidence" value="ECO:0007669"/>
    <property type="project" value="UniProtKB-SubCell"/>
</dbReference>
<dbReference type="EMBL" id="CADEAL010002874">
    <property type="protein sequence ID" value="CAB1442538.1"/>
    <property type="molecule type" value="Genomic_DNA"/>
</dbReference>
<dbReference type="AlphaFoldDB" id="A0A9N7V1V4"/>
<evidence type="ECO:0000256" key="1">
    <source>
        <dbReference type="ARBA" id="ARBA00004370"/>
    </source>
</evidence>
<comment type="subcellular location">
    <subcellularLocation>
        <location evidence="1">Membrane</location>
    </subcellularLocation>
</comment>